<protein>
    <recommendedName>
        <fullName evidence="7">Isoprenylcysteine carboxylmethyltransferase family protein</fullName>
    </recommendedName>
</protein>
<dbReference type="GO" id="GO:0012505">
    <property type="term" value="C:endomembrane system"/>
    <property type="evidence" value="ECO:0007669"/>
    <property type="project" value="UniProtKB-SubCell"/>
</dbReference>
<dbReference type="AlphaFoldDB" id="A0A3B1A3T7"/>
<dbReference type="Pfam" id="PF04191">
    <property type="entry name" value="PEMT"/>
    <property type="match status" value="1"/>
</dbReference>
<comment type="subcellular location">
    <subcellularLocation>
        <location evidence="1">Endomembrane system</location>
        <topology evidence="1">Multi-pass membrane protein</topology>
    </subcellularLocation>
</comment>
<gene>
    <name evidence="6" type="ORF">MNBD_GAMMA21-2540</name>
</gene>
<evidence type="ECO:0000256" key="3">
    <source>
        <dbReference type="ARBA" id="ARBA00022989"/>
    </source>
</evidence>
<dbReference type="Gene3D" id="1.20.120.1630">
    <property type="match status" value="1"/>
</dbReference>
<dbReference type="PANTHER" id="PTHR43847:SF1">
    <property type="entry name" value="BLL3993 PROTEIN"/>
    <property type="match status" value="1"/>
</dbReference>
<evidence type="ECO:0000313" key="6">
    <source>
        <dbReference type="EMBL" id="VAW94793.1"/>
    </source>
</evidence>
<accession>A0A3B1A3T7</accession>
<evidence type="ECO:0000256" key="1">
    <source>
        <dbReference type="ARBA" id="ARBA00004127"/>
    </source>
</evidence>
<proteinExistence type="predicted"/>
<feature type="transmembrane region" description="Helical" evidence="5">
    <location>
        <begin position="50"/>
        <end position="68"/>
    </location>
</feature>
<dbReference type="InterPro" id="IPR007318">
    <property type="entry name" value="Phopholipid_MeTrfase"/>
</dbReference>
<organism evidence="6">
    <name type="scientific">hydrothermal vent metagenome</name>
    <dbReference type="NCBI Taxonomy" id="652676"/>
    <lineage>
        <taxon>unclassified sequences</taxon>
        <taxon>metagenomes</taxon>
        <taxon>ecological metagenomes</taxon>
    </lineage>
</organism>
<dbReference type="InterPro" id="IPR052527">
    <property type="entry name" value="Metal_cation-efflux_comp"/>
</dbReference>
<feature type="transmembrane region" description="Helical" evidence="5">
    <location>
        <begin position="20"/>
        <end position="38"/>
    </location>
</feature>
<dbReference type="PANTHER" id="PTHR43847">
    <property type="entry name" value="BLL3993 PROTEIN"/>
    <property type="match status" value="1"/>
</dbReference>
<feature type="transmembrane region" description="Helical" evidence="5">
    <location>
        <begin position="115"/>
        <end position="133"/>
    </location>
</feature>
<keyword evidence="2 5" id="KW-0812">Transmembrane</keyword>
<keyword evidence="4 5" id="KW-0472">Membrane</keyword>
<feature type="transmembrane region" description="Helical" evidence="5">
    <location>
        <begin position="89"/>
        <end position="109"/>
    </location>
</feature>
<evidence type="ECO:0000256" key="5">
    <source>
        <dbReference type="SAM" id="Phobius"/>
    </source>
</evidence>
<dbReference type="EMBL" id="UOFR01000030">
    <property type="protein sequence ID" value="VAW94793.1"/>
    <property type="molecule type" value="Genomic_DNA"/>
</dbReference>
<evidence type="ECO:0000256" key="2">
    <source>
        <dbReference type="ARBA" id="ARBA00022692"/>
    </source>
</evidence>
<sequence>MPFNHEQDKKGASVKFPPPLVFLLFMLIAYGLHTFSAIEVSNLSSFRYVGYFFVALGLASMLMASISFKRAQTNIKPWKPTTQIITSGLFAYSRNPIYVALCMITIGIGLIVNNLWISLSFIPSIVVIFYTAIRKEEVYLENKFGQDYLAYKQKVRRWF</sequence>
<name>A0A3B1A3T7_9ZZZZ</name>
<keyword evidence="3 5" id="KW-1133">Transmembrane helix</keyword>
<reference evidence="6" key="1">
    <citation type="submission" date="2018-06" db="EMBL/GenBank/DDBJ databases">
        <authorList>
            <person name="Zhirakovskaya E."/>
        </authorList>
    </citation>
    <scope>NUCLEOTIDE SEQUENCE</scope>
</reference>
<evidence type="ECO:0008006" key="7">
    <source>
        <dbReference type="Google" id="ProtNLM"/>
    </source>
</evidence>
<evidence type="ECO:0000256" key="4">
    <source>
        <dbReference type="ARBA" id="ARBA00023136"/>
    </source>
</evidence>